<dbReference type="AlphaFoldDB" id="A0A8K1D444"/>
<evidence type="ECO:0000256" key="12">
    <source>
        <dbReference type="ARBA" id="ARBA00038261"/>
    </source>
</evidence>
<evidence type="ECO:0000313" key="18">
    <source>
        <dbReference type="EMBL" id="TRZ04787.1"/>
    </source>
</evidence>
<evidence type="ECO:0000256" key="8">
    <source>
        <dbReference type="ARBA" id="ARBA00022955"/>
    </source>
</evidence>
<keyword evidence="4" id="KW-0551">Lipid droplet</keyword>
<dbReference type="InterPro" id="IPR002347">
    <property type="entry name" value="SDR_fam"/>
</dbReference>
<evidence type="ECO:0000256" key="1">
    <source>
        <dbReference type="ARBA" id="ARBA00004240"/>
    </source>
</evidence>
<dbReference type="PANTHER" id="PTHR24322:SF489">
    <property type="entry name" value="ESTRADIOL 17-BETA-DEHYDROGENASE 11"/>
    <property type="match status" value="1"/>
</dbReference>
<feature type="non-terminal residue" evidence="18">
    <location>
        <position position="1"/>
    </location>
</feature>
<evidence type="ECO:0000256" key="10">
    <source>
        <dbReference type="ARBA" id="ARBA00023098"/>
    </source>
</evidence>
<keyword evidence="3" id="KW-0444">Lipid biosynthesis</keyword>
<dbReference type="Gene3D" id="3.40.50.720">
    <property type="entry name" value="NAD(P)-binding Rossmann-like Domain"/>
    <property type="match status" value="1"/>
</dbReference>
<evidence type="ECO:0000256" key="17">
    <source>
        <dbReference type="ARBA" id="ARBA00048906"/>
    </source>
</evidence>
<dbReference type="SUPFAM" id="SSF51735">
    <property type="entry name" value="NAD(P)-binding Rossmann-fold domains"/>
    <property type="match status" value="1"/>
</dbReference>
<comment type="subcellular location">
    <subcellularLocation>
        <location evidence="1">Endoplasmic reticulum</location>
    </subcellularLocation>
    <subcellularLocation>
        <location evidence="2">Lipid droplet</location>
    </subcellularLocation>
</comment>
<accession>A0A8K1D444</accession>
<dbReference type="GO" id="GO:0004303">
    <property type="term" value="F:estradiol 17-beta-dehydrogenase [NAD(P)+] activity"/>
    <property type="evidence" value="ECO:0007669"/>
    <property type="project" value="UniProtKB-EC"/>
</dbReference>
<evidence type="ECO:0000256" key="16">
    <source>
        <dbReference type="ARBA" id="ARBA00048022"/>
    </source>
</evidence>
<evidence type="ECO:0000313" key="19">
    <source>
        <dbReference type="Proteomes" id="UP000796761"/>
    </source>
</evidence>
<evidence type="ECO:0000256" key="7">
    <source>
        <dbReference type="ARBA" id="ARBA00022857"/>
    </source>
</evidence>
<comment type="catalytic activity">
    <reaction evidence="16">
        <text>17beta-estradiol + NAD(+) = estrone + NADH + H(+)</text>
        <dbReference type="Rhea" id="RHEA:24612"/>
        <dbReference type="ChEBI" id="CHEBI:15378"/>
        <dbReference type="ChEBI" id="CHEBI:16469"/>
        <dbReference type="ChEBI" id="CHEBI:17263"/>
        <dbReference type="ChEBI" id="CHEBI:57540"/>
        <dbReference type="ChEBI" id="CHEBI:57945"/>
        <dbReference type="EC" id="1.1.1.62"/>
    </reaction>
</comment>
<dbReference type="GO" id="GO:0005783">
    <property type="term" value="C:endoplasmic reticulum"/>
    <property type="evidence" value="ECO:0007669"/>
    <property type="project" value="UniProtKB-SubCell"/>
</dbReference>
<evidence type="ECO:0000256" key="4">
    <source>
        <dbReference type="ARBA" id="ARBA00022677"/>
    </source>
</evidence>
<evidence type="ECO:0000256" key="9">
    <source>
        <dbReference type="ARBA" id="ARBA00023002"/>
    </source>
</evidence>
<dbReference type="EMBL" id="SWJQ01011422">
    <property type="protein sequence ID" value="TRZ04787.1"/>
    <property type="molecule type" value="Genomic_DNA"/>
</dbReference>
<dbReference type="Pfam" id="PF00106">
    <property type="entry name" value="adh_short"/>
    <property type="match status" value="1"/>
</dbReference>
<dbReference type="InterPro" id="IPR036291">
    <property type="entry name" value="NAD(P)-bd_dom_sf"/>
</dbReference>
<protein>
    <recommendedName>
        <fullName evidence="13">Estradiol 17-beta-dehydrogenase 11</fullName>
        <ecNumber evidence="11">1.1.1.62</ecNumber>
    </recommendedName>
    <alternativeName>
        <fullName evidence="14">17-beta-hydroxysteroid dehydrogenase 11</fullName>
    </alternativeName>
    <alternativeName>
        <fullName evidence="15">Dehydrogenase/reductase SDR family member 8</fullName>
    </alternativeName>
</protein>
<comment type="similarity">
    <text evidence="12">Belongs to the short-chain dehydrogenases/reductases (SDR) family. 17-beta-HSD 3 subfamily.</text>
</comment>
<sequence>VKKDIGDVTILVNNAGVITAADFLSTQDHQIERMFEVNILGHMWAWKDFGG</sequence>
<gene>
    <name evidence="18" type="ORF">HGM15179_022320</name>
</gene>
<keyword evidence="9" id="KW-0560">Oxidoreductase</keyword>
<evidence type="ECO:0000256" key="6">
    <source>
        <dbReference type="ARBA" id="ARBA00022824"/>
    </source>
</evidence>
<keyword evidence="7" id="KW-0521">NADP</keyword>
<evidence type="ECO:0000256" key="14">
    <source>
        <dbReference type="ARBA" id="ARBA00042233"/>
    </source>
</evidence>
<dbReference type="PANTHER" id="PTHR24322">
    <property type="entry name" value="PKSB"/>
    <property type="match status" value="1"/>
</dbReference>
<evidence type="ECO:0000256" key="11">
    <source>
        <dbReference type="ARBA" id="ARBA00024072"/>
    </source>
</evidence>
<keyword evidence="6" id="KW-0256">Endoplasmic reticulum</keyword>
<dbReference type="EC" id="1.1.1.62" evidence="11"/>
<dbReference type="GO" id="GO:0005811">
    <property type="term" value="C:lipid droplet"/>
    <property type="evidence" value="ECO:0007669"/>
    <property type="project" value="UniProtKB-SubCell"/>
</dbReference>
<dbReference type="Proteomes" id="UP000796761">
    <property type="component" value="Unassembled WGS sequence"/>
</dbReference>
<name>A0A8K1D444_9PASS</name>
<keyword evidence="10" id="KW-0443">Lipid metabolism</keyword>
<reference evidence="18" key="1">
    <citation type="submission" date="2019-04" db="EMBL/GenBank/DDBJ databases">
        <title>Genome assembly of Zosterops borbonicus 15179.</title>
        <authorList>
            <person name="Leroy T."/>
            <person name="Anselmetti Y."/>
            <person name="Tilak M.-K."/>
            <person name="Nabholz B."/>
        </authorList>
    </citation>
    <scope>NUCLEOTIDE SEQUENCE</scope>
    <source>
        <strain evidence="18">HGM_15179</strain>
        <tissue evidence="18">Muscle</tissue>
    </source>
</reference>
<evidence type="ECO:0000256" key="13">
    <source>
        <dbReference type="ARBA" id="ARBA00039801"/>
    </source>
</evidence>
<comment type="caution">
    <text evidence="18">The sequence shown here is derived from an EMBL/GenBank/DDBJ whole genome shotgun (WGS) entry which is preliminary data.</text>
</comment>
<organism evidence="18 19">
    <name type="scientific">Zosterops borbonicus</name>
    <dbReference type="NCBI Taxonomy" id="364589"/>
    <lineage>
        <taxon>Eukaryota</taxon>
        <taxon>Metazoa</taxon>
        <taxon>Chordata</taxon>
        <taxon>Craniata</taxon>
        <taxon>Vertebrata</taxon>
        <taxon>Euteleostomi</taxon>
        <taxon>Archelosauria</taxon>
        <taxon>Archosauria</taxon>
        <taxon>Dinosauria</taxon>
        <taxon>Saurischia</taxon>
        <taxon>Theropoda</taxon>
        <taxon>Coelurosauria</taxon>
        <taxon>Aves</taxon>
        <taxon>Neognathae</taxon>
        <taxon>Neoaves</taxon>
        <taxon>Telluraves</taxon>
        <taxon>Australaves</taxon>
        <taxon>Passeriformes</taxon>
        <taxon>Sylvioidea</taxon>
        <taxon>Zosteropidae</taxon>
        <taxon>Zosterops</taxon>
    </lineage>
</organism>
<comment type="catalytic activity">
    <reaction evidence="17">
        <text>17beta-estradiol + NADP(+) = estrone + NADPH + H(+)</text>
        <dbReference type="Rhea" id="RHEA:24616"/>
        <dbReference type="ChEBI" id="CHEBI:15378"/>
        <dbReference type="ChEBI" id="CHEBI:16469"/>
        <dbReference type="ChEBI" id="CHEBI:17263"/>
        <dbReference type="ChEBI" id="CHEBI:57783"/>
        <dbReference type="ChEBI" id="CHEBI:58349"/>
        <dbReference type="EC" id="1.1.1.62"/>
    </reaction>
</comment>
<dbReference type="GO" id="GO:0006694">
    <property type="term" value="P:steroid biosynthetic process"/>
    <property type="evidence" value="ECO:0007669"/>
    <property type="project" value="UniProtKB-KW"/>
</dbReference>
<keyword evidence="8" id="KW-0752">Steroid biosynthesis</keyword>
<proteinExistence type="inferred from homology"/>
<evidence type="ECO:0000256" key="3">
    <source>
        <dbReference type="ARBA" id="ARBA00022516"/>
    </source>
</evidence>
<dbReference type="OrthoDB" id="10253736at2759"/>
<keyword evidence="5" id="KW-0732">Signal</keyword>
<evidence type="ECO:0000256" key="5">
    <source>
        <dbReference type="ARBA" id="ARBA00022729"/>
    </source>
</evidence>
<evidence type="ECO:0000256" key="2">
    <source>
        <dbReference type="ARBA" id="ARBA00004502"/>
    </source>
</evidence>
<evidence type="ECO:0000256" key="15">
    <source>
        <dbReference type="ARBA" id="ARBA00042911"/>
    </source>
</evidence>
<keyword evidence="19" id="KW-1185">Reference proteome</keyword>